<keyword evidence="5 6" id="KW-0472">Membrane</keyword>
<dbReference type="GO" id="GO:0005886">
    <property type="term" value="C:plasma membrane"/>
    <property type="evidence" value="ECO:0007669"/>
    <property type="project" value="TreeGrafter"/>
</dbReference>
<name>A0A6A6PW29_9PEZI</name>
<protein>
    <submittedName>
        <fullName evidence="7">GPR1/FUN34/YaaH-class plasma membrane protein</fullName>
    </submittedName>
</protein>
<dbReference type="InterPro" id="IPR000791">
    <property type="entry name" value="Gpr1/Fun34/SatP-like"/>
</dbReference>
<evidence type="ECO:0000313" key="7">
    <source>
        <dbReference type="EMBL" id="KAF2484378.1"/>
    </source>
</evidence>
<dbReference type="EMBL" id="MU001634">
    <property type="protein sequence ID" value="KAF2484378.1"/>
    <property type="molecule type" value="Genomic_DNA"/>
</dbReference>
<gene>
    <name evidence="7" type="ORF">BDY17DRAFT_323235</name>
</gene>
<keyword evidence="4 6" id="KW-1133">Transmembrane helix</keyword>
<evidence type="ECO:0000313" key="8">
    <source>
        <dbReference type="Proteomes" id="UP000799767"/>
    </source>
</evidence>
<dbReference type="GO" id="GO:0015123">
    <property type="term" value="F:acetate transmembrane transporter activity"/>
    <property type="evidence" value="ECO:0007669"/>
    <property type="project" value="TreeGrafter"/>
</dbReference>
<comment type="subcellular location">
    <subcellularLocation>
        <location evidence="1">Membrane</location>
        <topology evidence="1">Multi-pass membrane protein</topology>
    </subcellularLocation>
</comment>
<evidence type="ECO:0000256" key="2">
    <source>
        <dbReference type="ARBA" id="ARBA00005587"/>
    </source>
</evidence>
<dbReference type="AlphaFoldDB" id="A0A6A6PW29"/>
<feature type="transmembrane region" description="Helical" evidence="6">
    <location>
        <begin position="67"/>
        <end position="86"/>
    </location>
</feature>
<dbReference type="PANTHER" id="PTHR31123">
    <property type="entry name" value="ACCUMULATION OF DYADS PROTEIN 2-RELATED"/>
    <property type="match status" value="1"/>
</dbReference>
<feature type="transmembrane region" description="Helical" evidence="6">
    <location>
        <begin position="190"/>
        <end position="212"/>
    </location>
</feature>
<evidence type="ECO:0000256" key="1">
    <source>
        <dbReference type="ARBA" id="ARBA00004141"/>
    </source>
</evidence>
<dbReference type="OrthoDB" id="3648309at2759"/>
<evidence type="ECO:0000256" key="3">
    <source>
        <dbReference type="ARBA" id="ARBA00022692"/>
    </source>
</evidence>
<feature type="transmembrane region" description="Helical" evidence="6">
    <location>
        <begin position="124"/>
        <end position="145"/>
    </location>
</feature>
<feature type="transmembrane region" description="Helical" evidence="6">
    <location>
        <begin position="165"/>
        <end position="183"/>
    </location>
</feature>
<feature type="transmembrane region" description="Helical" evidence="6">
    <location>
        <begin position="224"/>
        <end position="244"/>
    </location>
</feature>
<accession>A0A6A6PW29</accession>
<organism evidence="7 8">
    <name type="scientific">Neohortaea acidophila</name>
    <dbReference type="NCBI Taxonomy" id="245834"/>
    <lineage>
        <taxon>Eukaryota</taxon>
        <taxon>Fungi</taxon>
        <taxon>Dikarya</taxon>
        <taxon>Ascomycota</taxon>
        <taxon>Pezizomycotina</taxon>
        <taxon>Dothideomycetes</taxon>
        <taxon>Dothideomycetidae</taxon>
        <taxon>Mycosphaerellales</taxon>
        <taxon>Teratosphaeriaceae</taxon>
        <taxon>Neohortaea</taxon>
    </lineage>
</organism>
<dbReference type="RefSeq" id="XP_033590947.1">
    <property type="nucleotide sequence ID" value="XM_033736978.1"/>
</dbReference>
<dbReference type="Pfam" id="PF01184">
    <property type="entry name" value="Gpr1_Fun34_YaaH"/>
    <property type="match status" value="1"/>
</dbReference>
<dbReference type="InterPro" id="IPR051633">
    <property type="entry name" value="AceTr"/>
</dbReference>
<dbReference type="Proteomes" id="UP000799767">
    <property type="component" value="Unassembled WGS sequence"/>
</dbReference>
<feature type="transmembrane region" description="Helical" evidence="6">
    <location>
        <begin position="92"/>
        <end position="117"/>
    </location>
</feature>
<evidence type="ECO:0000256" key="5">
    <source>
        <dbReference type="ARBA" id="ARBA00023136"/>
    </source>
</evidence>
<evidence type="ECO:0000256" key="6">
    <source>
        <dbReference type="SAM" id="Phobius"/>
    </source>
</evidence>
<proteinExistence type="inferred from homology"/>
<comment type="similarity">
    <text evidence="2">Belongs to the acetate uptake transporter (AceTr) (TC 2.A.96) family.</text>
</comment>
<keyword evidence="3 6" id="KW-0812">Transmembrane</keyword>
<dbReference type="GeneID" id="54477980"/>
<reference evidence="7" key="1">
    <citation type="journal article" date="2020" name="Stud. Mycol.">
        <title>101 Dothideomycetes genomes: a test case for predicting lifestyles and emergence of pathogens.</title>
        <authorList>
            <person name="Haridas S."/>
            <person name="Albert R."/>
            <person name="Binder M."/>
            <person name="Bloem J."/>
            <person name="Labutti K."/>
            <person name="Salamov A."/>
            <person name="Andreopoulos B."/>
            <person name="Baker S."/>
            <person name="Barry K."/>
            <person name="Bills G."/>
            <person name="Bluhm B."/>
            <person name="Cannon C."/>
            <person name="Castanera R."/>
            <person name="Culley D."/>
            <person name="Daum C."/>
            <person name="Ezra D."/>
            <person name="Gonzalez J."/>
            <person name="Henrissat B."/>
            <person name="Kuo A."/>
            <person name="Liang C."/>
            <person name="Lipzen A."/>
            <person name="Lutzoni F."/>
            <person name="Magnuson J."/>
            <person name="Mondo S."/>
            <person name="Nolan M."/>
            <person name="Ohm R."/>
            <person name="Pangilinan J."/>
            <person name="Park H.-J."/>
            <person name="Ramirez L."/>
            <person name="Alfaro M."/>
            <person name="Sun H."/>
            <person name="Tritt A."/>
            <person name="Yoshinaga Y."/>
            <person name="Zwiers L.-H."/>
            <person name="Turgeon B."/>
            <person name="Goodwin S."/>
            <person name="Spatafora J."/>
            <person name="Crous P."/>
            <person name="Grigoriev I."/>
        </authorList>
    </citation>
    <scope>NUCLEOTIDE SEQUENCE</scope>
    <source>
        <strain evidence="7">CBS 113389</strain>
    </source>
</reference>
<evidence type="ECO:0000256" key="4">
    <source>
        <dbReference type="ARBA" id="ARBA00022989"/>
    </source>
</evidence>
<keyword evidence="8" id="KW-1185">Reference proteome</keyword>
<sequence>MSQPEIKDMGDLETINTGHHVHDEEQLRNALSKSVTLSPELFERLYLSPKNEVAGDLRKTFANPTPMAVMGFSVGVFPLSIALMGWGGSGNLATGTTACSIFFGGMLLIIAGLLEFVLGNNFPFLVFMGYGAHFLSFACTFLPSFDSIAFASGGDPYKVTPSFEASFVYYTAALAILSFIFLLGSLRTNLIFVLIFISAMCGFCFASAGLYYNSVGETGKGTKYIVATGAGFFAADMLGFYLFLGMMFEIMELPFPTPPVWDLSTVVKPKSRKVVKEE</sequence>
<dbReference type="PANTHER" id="PTHR31123:SF4">
    <property type="entry name" value="PROTEIN ALCS"/>
    <property type="match status" value="1"/>
</dbReference>